<sequence length="171" mass="19873">MFIVKQTLIPPQRLPRLSLRDPPFQFLEEELLSGVTESLFTESGKQNNTIRLQGADFPGPSEYQTDPDIDEGGEVHTLERDGSYGISWRGSWVDAHLTNKEQNLALGSRVRTYWNSSETWKCELHLETMTIEEIWYDDEEDDLKIEGRCIFRYKVQAAIQNVFVKPVWFES</sequence>
<keyword evidence="3" id="KW-1185">Reference proteome</keyword>
<dbReference type="AlphaFoldDB" id="A0A0C9VNF5"/>
<gene>
    <name evidence="1" type="ORF">M422DRAFT_274906</name>
    <name evidence="2" type="ORF">M422DRAFT_49679</name>
</gene>
<proteinExistence type="predicted"/>
<evidence type="ECO:0000313" key="3">
    <source>
        <dbReference type="Proteomes" id="UP000054279"/>
    </source>
</evidence>
<evidence type="ECO:0000313" key="1">
    <source>
        <dbReference type="EMBL" id="KIJ24336.1"/>
    </source>
</evidence>
<dbReference type="EMBL" id="KN837153">
    <property type="protein sequence ID" value="KIJ39276.1"/>
    <property type="molecule type" value="Genomic_DNA"/>
</dbReference>
<reference evidence="2 3" key="1">
    <citation type="submission" date="2014-06" db="EMBL/GenBank/DDBJ databases">
        <title>Evolutionary Origins and Diversification of the Mycorrhizal Mutualists.</title>
        <authorList>
            <consortium name="DOE Joint Genome Institute"/>
            <consortium name="Mycorrhizal Genomics Consortium"/>
            <person name="Kohler A."/>
            <person name="Kuo A."/>
            <person name="Nagy L.G."/>
            <person name="Floudas D."/>
            <person name="Copeland A."/>
            <person name="Barry K.W."/>
            <person name="Cichocki N."/>
            <person name="Veneault-Fourrey C."/>
            <person name="LaButti K."/>
            <person name="Lindquist E.A."/>
            <person name="Lipzen A."/>
            <person name="Lundell T."/>
            <person name="Morin E."/>
            <person name="Murat C."/>
            <person name="Riley R."/>
            <person name="Ohm R."/>
            <person name="Sun H."/>
            <person name="Tunlid A."/>
            <person name="Henrissat B."/>
            <person name="Grigoriev I.V."/>
            <person name="Hibbett D.S."/>
            <person name="Martin F."/>
        </authorList>
    </citation>
    <scope>NUCLEOTIDE SEQUENCE [LARGE SCALE GENOMIC DNA]</scope>
    <source>
        <strain evidence="2 3">SS14</strain>
    </source>
</reference>
<name>A0A0C9VNF5_SPHS4</name>
<protein>
    <submittedName>
        <fullName evidence="2">Uncharacterized protein</fullName>
    </submittedName>
</protein>
<organism evidence="2 3">
    <name type="scientific">Sphaerobolus stellatus (strain SS14)</name>
    <dbReference type="NCBI Taxonomy" id="990650"/>
    <lineage>
        <taxon>Eukaryota</taxon>
        <taxon>Fungi</taxon>
        <taxon>Dikarya</taxon>
        <taxon>Basidiomycota</taxon>
        <taxon>Agaricomycotina</taxon>
        <taxon>Agaricomycetes</taxon>
        <taxon>Phallomycetidae</taxon>
        <taxon>Geastrales</taxon>
        <taxon>Sphaerobolaceae</taxon>
        <taxon>Sphaerobolus</taxon>
    </lineage>
</organism>
<accession>A0A0C9VNF5</accession>
<dbReference type="Proteomes" id="UP000054279">
    <property type="component" value="Unassembled WGS sequence"/>
</dbReference>
<dbReference type="EMBL" id="KN837500">
    <property type="protein sequence ID" value="KIJ24336.1"/>
    <property type="molecule type" value="Genomic_DNA"/>
</dbReference>
<evidence type="ECO:0000313" key="2">
    <source>
        <dbReference type="EMBL" id="KIJ39276.1"/>
    </source>
</evidence>
<dbReference type="HOGENOM" id="CLU_1563870_0_0_1"/>